<evidence type="ECO:0000256" key="3">
    <source>
        <dbReference type="ARBA" id="ARBA00022801"/>
    </source>
</evidence>
<accession>A0A9D2N4V5</accession>
<dbReference type="Gene3D" id="3.20.20.140">
    <property type="entry name" value="Metal-dependent hydrolases"/>
    <property type="match status" value="1"/>
</dbReference>
<dbReference type="PANTHER" id="PTHR11271">
    <property type="entry name" value="GUANINE DEAMINASE"/>
    <property type="match status" value="1"/>
</dbReference>
<dbReference type="GO" id="GO:0008270">
    <property type="term" value="F:zinc ion binding"/>
    <property type="evidence" value="ECO:0007669"/>
    <property type="project" value="TreeGrafter"/>
</dbReference>
<gene>
    <name evidence="6" type="ORF">H9935_03045</name>
</gene>
<dbReference type="InterPro" id="IPR011059">
    <property type="entry name" value="Metal-dep_hydrolase_composite"/>
</dbReference>
<reference evidence="6" key="2">
    <citation type="submission" date="2021-04" db="EMBL/GenBank/DDBJ databases">
        <authorList>
            <person name="Gilroy R."/>
        </authorList>
    </citation>
    <scope>NUCLEOTIDE SEQUENCE</scope>
    <source>
        <strain evidence="6">ChiSxjej6B18-287</strain>
    </source>
</reference>
<dbReference type="InterPro" id="IPR051607">
    <property type="entry name" value="Metallo-dep_hydrolases"/>
</dbReference>
<dbReference type="SUPFAM" id="SSF51556">
    <property type="entry name" value="Metallo-dependent hydrolases"/>
    <property type="match status" value="1"/>
</dbReference>
<dbReference type="Pfam" id="PF01979">
    <property type="entry name" value="Amidohydro_1"/>
    <property type="match status" value="1"/>
</dbReference>
<comment type="caution">
    <text evidence="6">The sequence shown here is derived from an EMBL/GenBank/DDBJ whole genome shotgun (WGS) entry which is preliminary data.</text>
</comment>
<reference evidence="6" key="1">
    <citation type="journal article" date="2021" name="PeerJ">
        <title>Extensive microbial diversity within the chicken gut microbiome revealed by metagenomics and culture.</title>
        <authorList>
            <person name="Gilroy R."/>
            <person name="Ravi A."/>
            <person name="Getino M."/>
            <person name="Pursley I."/>
            <person name="Horton D.L."/>
            <person name="Alikhan N.F."/>
            <person name="Baker D."/>
            <person name="Gharbi K."/>
            <person name="Hall N."/>
            <person name="Watson M."/>
            <person name="Adriaenssens E.M."/>
            <person name="Foster-Nyarko E."/>
            <person name="Jarju S."/>
            <person name="Secka A."/>
            <person name="Antonio M."/>
            <person name="Oren A."/>
            <person name="Chaudhuri R.R."/>
            <person name="La Ragione R."/>
            <person name="Hildebrand F."/>
            <person name="Pallen M.J."/>
        </authorList>
    </citation>
    <scope>NUCLEOTIDE SEQUENCE</scope>
    <source>
        <strain evidence="6">ChiSxjej6B18-287</strain>
    </source>
</reference>
<proteinExistence type="predicted"/>
<sequence>MERFAIRGHICYSEDKNKIRTTEHGYAVCENGKCLGVFEALPEEWKGIPCVDYGEKLIIPGLVDLHVHAPQYTFRGLGMDMELIDWLNTHTFPEEEKYQNTEYAQKAYSIFIDDLLHSSTTRACVFATCHKEATLWLMEKMEEAGLAGYVGKVNMDRNSPEGLCEKSAERSAKDTEEWLLASAGLSNVRPILTPRFIPTCSEELMERLSELQKKYRLPAQSHLSENLSEIEWVRELCPEATCYGDAYRLHGLFGGDCPTVMAHCVYSNAEEIQMMKEQGVFIAHCPESNANLASGIAPARKYLDQGLKMGLGTDVAAGTSLSMFRAMAAAIQCSKLRWRIQDESLAPLTVEEVFYLATKGGGEFFGKVGSLEPGYEFDAVVIDDGMLRHARELSPKERLERLIYLAEDRQIQAKYIKGKQVLPI</sequence>
<dbReference type="AlphaFoldDB" id="A0A9D2N4V5"/>
<dbReference type="PANTHER" id="PTHR11271:SF6">
    <property type="entry name" value="GUANINE DEAMINASE"/>
    <property type="match status" value="1"/>
</dbReference>
<dbReference type="Gene3D" id="2.30.40.10">
    <property type="entry name" value="Urease, subunit C, domain 1"/>
    <property type="match status" value="1"/>
</dbReference>
<evidence type="ECO:0000256" key="1">
    <source>
        <dbReference type="ARBA" id="ARBA00001947"/>
    </source>
</evidence>
<keyword evidence="3" id="KW-0378">Hydrolase</keyword>
<evidence type="ECO:0000256" key="2">
    <source>
        <dbReference type="ARBA" id="ARBA00022723"/>
    </source>
</evidence>
<name>A0A9D2N4V5_9FIRM</name>
<dbReference type="SUPFAM" id="SSF51338">
    <property type="entry name" value="Composite domain of metallo-dependent hydrolases"/>
    <property type="match status" value="1"/>
</dbReference>
<dbReference type="GO" id="GO:0008892">
    <property type="term" value="F:guanine deaminase activity"/>
    <property type="evidence" value="ECO:0007669"/>
    <property type="project" value="TreeGrafter"/>
</dbReference>
<dbReference type="InterPro" id="IPR006680">
    <property type="entry name" value="Amidohydro-rel"/>
</dbReference>
<organism evidence="6 7">
    <name type="scientific">Candidatus Blautia merdigallinarum</name>
    <dbReference type="NCBI Taxonomy" id="2838495"/>
    <lineage>
        <taxon>Bacteria</taxon>
        <taxon>Bacillati</taxon>
        <taxon>Bacillota</taxon>
        <taxon>Clostridia</taxon>
        <taxon>Lachnospirales</taxon>
        <taxon>Lachnospiraceae</taxon>
        <taxon>Blautia</taxon>
    </lineage>
</organism>
<dbReference type="GO" id="GO:0005829">
    <property type="term" value="C:cytosol"/>
    <property type="evidence" value="ECO:0007669"/>
    <property type="project" value="TreeGrafter"/>
</dbReference>
<keyword evidence="4" id="KW-0862">Zinc</keyword>
<dbReference type="Proteomes" id="UP000823893">
    <property type="component" value="Unassembled WGS sequence"/>
</dbReference>
<evidence type="ECO:0000313" key="6">
    <source>
        <dbReference type="EMBL" id="HJC09774.1"/>
    </source>
</evidence>
<dbReference type="GO" id="GO:0046098">
    <property type="term" value="P:guanine metabolic process"/>
    <property type="evidence" value="ECO:0007669"/>
    <property type="project" value="TreeGrafter"/>
</dbReference>
<evidence type="ECO:0000256" key="4">
    <source>
        <dbReference type="ARBA" id="ARBA00022833"/>
    </source>
</evidence>
<dbReference type="EMBL" id="DWWV01000036">
    <property type="protein sequence ID" value="HJC09774.1"/>
    <property type="molecule type" value="Genomic_DNA"/>
</dbReference>
<protein>
    <submittedName>
        <fullName evidence="6">Amidohydrolase family protein</fullName>
    </submittedName>
</protein>
<evidence type="ECO:0000313" key="7">
    <source>
        <dbReference type="Proteomes" id="UP000823893"/>
    </source>
</evidence>
<feature type="domain" description="Amidohydrolase-related" evidence="5">
    <location>
        <begin position="58"/>
        <end position="421"/>
    </location>
</feature>
<keyword evidence="2" id="KW-0479">Metal-binding</keyword>
<dbReference type="InterPro" id="IPR032466">
    <property type="entry name" value="Metal_Hydrolase"/>
</dbReference>
<comment type="cofactor">
    <cofactor evidence="1">
        <name>Zn(2+)</name>
        <dbReference type="ChEBI" id="CHEBI:29105"/>
    </cofactor>
</comment>
<evidence type="ECO:0000259" key="5">
    <source>
        <dbReference type="Pfam" id="PF01979"/>
    </source>
</evidence>